<evidence type="ECO:0000313" key="3">
    <source>
        <dbReference type="Proteomes" id="UP001208570"/>
    </source>
</evidence>
<dbReference type="Gene3D" id="2.170.15.10">
    <property type="entry name" value="Proaerolysin, chain A, domain 3"/>
    <property type="match status" value="1"/>
</dbReference>
<evidence type="ECO:0000256" key="1">
    <source>
        <dbReference type="SAM" id="MobiDB-lite"/>
    </source>
</evidence>
<dbReference type="Proteomes" id="UP001208570">
    <property type="component" value="Unassembled WGS sequence"/>
</dbReference>
<dbReference type="EMBL" id="JAODUP010000281">
    <property type="protein sequence ID" value="KAK2153950.1"/>
    <property type="molecule type" value="Genomic_DNA"/>
</dbReference>
<gene>
    <name evidence="2" type="ORF">LSH36_281g10028</name>
</gene>
<proteinExistence type="predicted"/>
<protein>
    <submittedName>
        <fullName evidence="2">Uncharacterized protein</fullName>
    </submittedName>
</protein>
<organism evidence="2 3">
    <name type="scientific">Paralvinella palmiformis</name>
    <dbReference type="NCBI Taxonomy" id="53620"/>
    <lineage>
        <taxon>Eukaryota</taxon>
        <taxon>Metazoa</taxon>
        <taxon>Spiralia</taxon>
        <taxon>Lophotrochozoa</taxon>
        <taxon>Annelida</taxon>
        <taxon>Polychaeta</taxon>
        <taxon>Sedentaria</taxon>
        <taxon>Canalipalpata</taxon>
        <taxon>Terebellida</taxon>
        <taxon>Terebelliformia</taxon>
        <taxon>Alvinellidae</taxon>
        <taxon>Paralvinella</taxon>
    </lineage>
</organism>
<dbReference type="Pfam" id="PF03318">
    <property type="entry name" value="ETX_MTX2"/>
    <property type="match status" value="1"/>
</dbReference>
<feature type="region of interest" description="Disordered" evidence="1">
    <location>
        <begin position="160"/>
        <end position="182"/>
    </location>
</feature>
<reference evidence="2" key="1">
    <citation type="journal article" date="2023" name="Mol. Biol. Evol.">
        <title>Third-Generation Sequencing Reveals the Adaptive Role of the Epigenome in Three Deep-Sea Polychaetes.</title>
        <authorList>
            <person name="Perez M."/>
            <person name="Aroh O."/>
            <person name="Sun Y."/>
            <person name="Lan Y."/>
            <person name="Juniper S.K."/>
            <person name="Young C.R."/>
            <person name="Angers B."/>
            <person name="Qian P.Y."/>
        </authorList>
    </citation>
    <scope>NUCLEOTIDE SEQUENCE</scope>
    <source>
        <strain evidence="2">P08H-3</strain>
    </source>
</reference>
<dbReference type="CDD" id="cd20237">
    <property type="entry name" value="PFM_LIN24-like"/>
    <property type="match status" value="1"/>
</dbReference>
<dbReference type="PANTHER" id="PTHR39369">
    <property type="entry name" value="LIN-24 (TWENTY-FOUR) LIKE"/>
    <property type="match status" value="1"/>
</dbReference>
<dbReference type="AlphaFoldDB" id="A0AAD9JK46"/>
<accession>A0AAD9JK46</accession>
<dbReference type="PANTHER" id="PTHR39369:SF6">
    <property type="entry name" value="LIN-24 (TWENTY-FOUR) LIKE"/>
    <property type="match status" value="1"/>
</dbReference>
<comment type="caution">
    <text evidence="2">The sequence shown here is derived from an EMBL/GenBank/DDBJ whole genome shotgun (WGS) entry which is preliminary data.</text>
</comment>
<name>A0AAD9JK46_9ANNE</name>
<dbReference type="SUPFAM" id="SSF56973">
    <property type="entry name" value="Aerolisin/ETX pore-forming domain"/>
    <property type="match status" value="1"/>
</dbReference>
<dbReference type="InterPro" id="IPR004991">
    <property type="entry name" value="Aerolysin-like"/>
</dbReference>
<evidence type="ECO:0000313" key="2">
    <source>
        <dbReference type="EMBL" id="KAK2153950.1"/>
    </source>
</evidence>
<keyword evidence="3" id="KW-1185">Reference proteome</keyword>
<sequence>MAPQLSRHRILAGHNNEPHRTLLTSMRSTSGVPSSCQSNMAACRIPGTWSFVSSENRHLGLRECCKRTQREIPDFADYSGEMPKTFVNVEEVVKNWAWRLYDRTATRKQRRLREKEKRKSSTYINLTVDWSDVKFRDHTTWMRLTYDNFVDGPIPESAIQTNDASAVPSPVARPTPPTASGSSDVCVLFQTKFTNNTKDPQEYTMRTEKTTRSTCSTSVETGFTRGIDLGVTLKTPGEVLEASAGYHRELSLTNSEGETFEEELTWGVESVIKVKPEHVAEAQLVVKERKQSGDFIITTKISGTVYVTFTNVRDNNSFLKATGGDVASIMEQYLETERRKGEPLEFVTIQDDTVTMVTKGSCRFRYGIRQEVKVDQCALK</sequence>